<dbReference type="Proteomes" id="UP000298551">
    <property type="component" value="Chromosome"/>
</dbReference>
<dbReference type="RefSeq" id="WP_136915529.1">
    <property type="nucleotide sequence ID" value="NZ_CP039371.1"/>
</dbReference>
<keyword evidence="1" id="KW-1133">Transmembrane helix</keyword>
<keyword evidence="1" id="KW-0812">Transmembrane</keyword>
<feature type="transmembrane region" description="Helical" evidence="1">
    <location>
        <begin position="20"/>
        <end position="37"/>
    </location>
</feature>
<accession>A0A4D6XCG8</accession>
<evidence type="ECO:0000313" key="3">
    <source>
        <dbReference type="Proteomes" id="UP000298551"/>
    </source>
</evidence>
<dbReference type="AlphaFoldDB" id="A0A4D6XCG8"/>
<feature type="transmembrane region" description="Helical" evidence="1">
    <location>
        <begin position="43"/>
        <end position="64"/>
    </location>
</feature>
<keyword evidence="1" id="KW-0472">Membrane</keyword>
<dbReference type="OrthoDB" id="7033785at2"/>
<sequence length="194" mass="21202">MLNDYGKSLFKPWCSVQNVVWGLALVFLAGLAIRTFQMDSDEIAAWVQAIGSVVAIVAATFIAGSQARREQARSERADAVALEALIVLAERSAHAVKRLHEKQRPNHRSGEDVAYVTACYESFVKIDLLTLPSIAALEQVMIIRSNLEVALQQAELAQQLLHPPAQLDAHNLVQAAYIVLAGAELNLKLLRAHG</sequence>
<reference evidence="3" key="1">
    <citation type="submission" date="2019-04" db="EMBL/GenBank/DDBJ databases">
        <title>Genome sequence of Pseudomonas putida 1290, an auxin catabolizing strain.</title>
        <authorList>
            <person name="Laird T.S."/>
            <person name="Leveau J.H.J."/>
        </authorList>
    </citation>
    <scope>NUCLEOTIDE SEQUENCE [LARGE SCALE GENOMIC DNA]</scope>
    <source>
        <strain evidence="3">1290</strain>
    </source>
</reference>
<dbReference type="EMBL" id="CP039371">
    <property type="protein sequence ID" value="QCI13393.1"/>
    <property type="molecule type" value="Genomic_DNA"/>
</dbReference>
<protein>
    <submittedName>
        <fullName evidence="2">Uncharacterized protein</fullName>
    </submittedName>
</protein>
<evidence type="ECO:0000313" key="2">
    <source>
        <dbReference type="EMBL" id="QCI13393.1"/>
    </source>
</evidence>
<organism evidence="2 3">
    <name type="scientific">Pseudomonas putida</name>
    <name type="common">Arthrobacter siderocapsulatus</name>
    <dbReference type="NCBI Taxonomy" id="303"/>
    <lineage>
        <taxon>Bacteria</taxon>
        <taxon>Pseudomonadati</taxon>
        <taxon>Pseudomonadota</taxon>
        <taxon>Gammaproteobacteria</taxon>
        <taxon>Pseudomonadales</taxon>
        <taxon>Pseudomonadaceae</taxon>
        <taxon>Pseudomonas</taxon>
    </lineage>
</organism>
<name>A0A4D6XCG8_PSEPU</name>
<gene>
    <name evidence="2" type="ORF">E6B08_19370</name>
</gene>
<evidence type="ECO:0000256" key="1">
    <source>
        <dbReference type="SAM" id="Phobius"/>
    </source>
</evidence>
<proteinExistence type="predicted"/>